<dbReference type="AlphaFoldDB" id="A0A3B1BNJ8"/>
<gene>
    <name evidence="12" type="ORF">MNBD_GAMMA26-2344</name>
</gene>
<evidence type="ECO:0000313" key="12">
    <source>
        <dbReference type="EMBL" id="VAX07855.1"/>
    </source>
</evidence>
<dbReference type="InterPro" id="IPR013785">
    <property type="entry name" value="Aldolase_TIM"/>
</dbReference>
<dbReference type="NCBIfam" id="TIGR00693">
    <property type="entry name" value="thiE"/>
    <property type="match status" value="1"/>
</dbReference>
<evidence type="ECO:0000256" key="7">
    <source>
        <dbReference type="ARBA" id="ARBA00022977"/>
    </source>
</evidence>
<dbReference type="GO" id="GO:0046872">
    <property type="term" value="F:metal ion binding"/>
    <property type="evidence" value="ECO:0007669"/>
    <property type="project" value="UniProtKB-KW"/>
</dbReference>
<dbReference type="GO" id="GO:0004789">
    <property type="term" value="F:thiamine-phosphate diphosphorylase activity"/>
    <property type="evidence" value="ECO:0007669"/>
    <property type="project" value="UniProtKB-EC"/>
</dbReference>
<accession>A0A3B1BNJ8</accession>
<evidence type="ECO:0000256" key="1">
    <source>
        <dbReference type="ARBA" id="ARBA00001946"/>
    </source>
</evidence>
<comment type="catalytic activity">
    <reaction evidence="9">
        <text>2-(2-carboxy-4-methylthiazol-5-yl)ethyl phosphate + 4-amino-2-methyl-5-(diphosphooxymethyl)pyrimidine + 2 H(+) = thiamine phosphate + CO2 + diphosphate</text>
        <dbReference type="Rhea" id="RHEA:47848"/>
        <dbReference type="ChEBI" id="CHEBI:15378"/>
        <dbReference type="ChEBI" id="CHEBI:16526"/>
        <dbReference type="ChEBI" id="CHEBI:33019"/>
        <dbReference type="ChEBI" id="CHEBI:37575"/>
        <dbReference type="ChEBI" id="CHEBI:57841"/>
        <dbReference type="ChEBI" id="CHEBI:62890"/>
        <dbReference type="EC" id="2.5.1.3"/>
    </reaction>
</comment>
<keyword evidence="4 12" id="KW-0808">Transferase</keyword>
<dbReference type="InterPro" id="IPR034291">
    <property type="entry name" value="TMP_synthase"/>
</dbReference>
<dbReference type="EMBL" id="UOFX01000033">
    <property type="protein sequence ID" value="VAX07855.1"/>
    <property type="molecule type" value="Genomic_DNA"/>
</dbReference>
<dbReference type="PANTHER" id="PTHR20857">
    <property type="entry name" value="THIAMINE-PHOSPHATE PYROPHOSPHORYLASE"/>
    <property type="match status" value="1"/>
</dbReference>
<evidence type="ECO:0000256" key="9">
    <source>
        <dbReference type="ARBA" id="ARBA00047851"/>
    </source>
</evidence>
<dbReference type="EC" id="2.5.1.3" evidence="3"/>
<feature type="domain" description="Thiamine phosphate synthase/TenI" evidence="11">
    <location>
        <begin position="8"/>
        <end position="189"/>
    </location>
</feature>
<dbReference type="HAMAP" id="MF_00097">
    <property type="entry name" value="TMP_synthase"/>
    <property type="match status" value="1"/>
</dbReference>
<dbReference type="FunFam" id="3.20.20.70:FF:000096">
    <property type="entry name" value="Thiamine-phosphate synthase"/>
    <property type="match status" value="1"/>
</dbReference>
<dbReference type="UniPathway" id="UPA00060">
    <property type="reaction ID" value="UER00141"/>
</dbReference>
<dbReference type="InterPro" id="IPR022998">
    <property type="entry name" value="ThiamineP_synth_TenI"/>
</dbReference>
<evidence type="ECO:0000256" key="2">
    <source>
        <dbReference type="ARBA" id="ARBA00005165"/>
    </source>
</evidence>
<comment type="cofactor">
    <cofactor evidence="1">
        <name>Mg(2+)</name>
        <dbReference type="ChEBI" id="CHEBI:18420"/>
    </cofactor>
</comment>
<evidence type="ECO:0000256" key="3">
    <source>
        <dbReference type="ARBA" id="ARBA00012830"/>
    </source>
</evidence>
<evidence type="ECO:0000259" key="11">
    <source>
        <dbReference type="Pfam" id="PF02581"/>
    </source>
</evidence>
<keyword evidence="6" id="KW-0460">Magnesium</keyword>
<evidence type="ECO:0000256" key="10">
    <source>
        <dbReference type="ARBA" id="ARBA00047883"/>
    </source>
</evidence>
<dbReference type="CDD" id="cd00564">
    <property type="entry name" value="TMP_TenI"/>
    <property type="match status" value="1"/>
</dbReference>
<dbReference type="Pfam" id="PF02581">
    <property type="entry name" value="TMP-TENI"/>
    <property type="match status" value="1"/>
</dbReference>
<keyword evidence="7" id="KW-0784">Thiamine biosynthesis</keyword>
<dbReference type="GO" id="GO:0009228">
    <property type="term" value="P:thiamine biosynthetic process"/>
    <property type="evidence" value="ECO:0007669"/>
    <property type="project" value="UniProtKB-KW"/>
</dbReference>
<evidence type="ECO:0000256" key="5">
    <source>
        <dbReference type="ARBA" id="ARBA00022723"/>
    </source>
</evidence>
<comment type="catalytic activity">
    <reaction evidence="10">
        <text>2-[(2R,5Z)-2-carboxy-4-methylthiazol-5(2H)-ylidene]ethyl phosphate + 4-amino-2-methyl-5-(diphosphooxymethyl)pyrimidine + 2 H(+) = thiamine phosphate + CO2 + diphosphate</text>
        <dbReference type="Rhea" id="RHEA:47844"/>
        <dbReference type="ChEBI" id="CHEBI:15378"/>
        <dbReference type="ChEBI" id="CHEBI:16526"/>
        <dbReference type="ChEBI" id="CHEBI:33019"/>
        <dbReference type="ChEBI" id="CHEBI:37575"/>
        <dbReference type="ChEBI" id="CHEBI:57841"/>
        <dbReference type="ChEBI" id="CHEBI:62899"/>
        <dbReference type="EC" id="2.5.1.3"/>
    </reaction>
</comment>
<evidence type="ECO:0000256" key="6">
    <source>
        <dbReference type="ARBA" id="ARBA00022842"/>
    </source>
</evidence>
<dbReference type="InterPro" id="IPR036206">
    <property type="entry name" value="ThiamineP_synth_sf"/>
</dbReference>
<proteinExistence type="inferred from homology"/>
<name>A0A3B1BNJ8_9ZZZZ</name>
<organism evidence="12">
    <name type="scientific">hydrothermal vent metagenome</name>
    <dbReference type="NCBI Taxonomy" id="652676"/>
    <lineage>
        <taxon>unclassified sequences</taxon>
        <taxon>metagenomes</taxon>
        <taxon>ecological metagenomes</taxon>
    </lineage>
</organism>
<dbReference type="PANTHER" id="PTHR20857:SF15">
    <property type="entry name" value="THIAMINE-PHOSPHATE SYNTHASE"/>
    <property type="match status" value="1"/>
</dbReference>
<dbReference type="SUPFAM" id="SSF51391">
    <property type="entry name" value="Thiamin phosphate synthase"/>
    <property type="match status" value="1"/>
</dbReference>
<comment type="pathway">
    <text evidence="2">Cofactor biosynthesis; thiamine diphosphate biosynthesis; thiamine phosphate from 4-amino-2-methyl-5-diphosphomethylpyrimidine and 4-methyl-5-(2-phosphoethyl)-thiazole: step 1/1.</text>
</comment>
<comment type="catalytic activity">
    <reaction evidence="8">
        <text>4-methyl-5-(2-phosphooxyethyl)-thiazole + 4-amino-2-methyl-5-(diphosphooxymethyl)pyrimidine + H(+) = thiamine phosphate + diphosphate</text>
        <dbReference type="Rhea" id="RHEA:22328"/>
        <dbReference type="ChEBI" id="CHEBI:15378"/>
        <dbReference type="ChEBI" id="CHEBI:33019"/>
        <dbReference type="ChEBI" id="CHEBI:37575"/>
        <dbReference type="ChEBI" id="CHEBI:57841"/>
        <dbReference type="ChEBI" id="CHEBI:58296"/>
        <dbReference type="EC" id="2.5.1.3"/>
    </reaction>
</comment>
<dbReference type="GO" id="GO:0005737">
    <property type="term" value="C:cytoplasm"/>
    <property type="evidence" value="ECO:0007669"/>
    <property type="project" value="TreeGrafter"/>
</dbReference>
<evidence type="ECO:0000256" key="8">
    <source>
        <dbReference type="ARBA" id="ARBA00047334"/>
    </source>
</evidence>
<dbReference type="Gene3D" id="3.20.20.70">
    <property type="entry name" value="Aldolase class I"/>
    <property type="match status" value="1"/>
</dbReference>
<reference evidence="12" key="1">
    <citation type="submission" date="2018-06" db="EMBL/GenBank/DDBJ databases">
        <authorList>
            <person name="Zhirakovskaya E."/>
        </authorList>
    </citation>
    <scope>NUCLEOTIDE SEQUENCE</scope>
</reference>
<protein>
    <recommendedName>
        <fullName evidence="3">thiamine phosphate synthase</fullName>
        <ecNumber evidence="3">2.5.1.3</ecNumber>
    </recommendedName>
</protein>
<keyword evidence="5" id="KW-0479">Metal-binding</keyword>
<dbReference type="GO" id="GO:0009229">
    <property type="term" value="P:thiamine diphosphate biosynthetic process"/>
    <property type="evidence" value="ECO:0007669"/>
    <property type="project" value="UniProtKB-UniPathway"/>
</dbReference>
<evidence type="ECO:0000256" key="4">
    <source>
        <dbReference type="ARBA" id="ARBA00022679"/>
    </source>
</evidence>
<sequence length="211" mass="22748">MPTQITGLYAITDQELAQRDGLNHQVEAAIQGGARIIQYRDKGNNQARRISEATQLLTICRTHGVLLIINDDLELAYHIGADGIHLGRDDTAVEQARQRLGPSTIIGVSCYNELQCAHDAQAAGADYAAFGRFFASTTKPNAIQADIGLLQQARKALQIPIVAIGGITPENGSQLVQAGADMLAVIQGIFAQPDIRLACHEFSKLFKDSKT</sequence>